<evidence type="ECO:0000259" key="3">
    <source>
        <dbReference type="PROSITE" id="PS50110"/>
    </source>
</evidence>
<accession>A0A1V9FRK9</accession>
<sequence>MKMRCIIVDDEPLVRELLEDNVSQVPYLELVQSCKSALEALETLQKERIDLIFLDIQMPRLNGLQLLQSLNDPPLVIIVSAYEKYAVQGFNLQVADYLLKPFSFDRFLKACNRAAELSRIKKHKIPTGDVKSYNFFVNVEYSHVKIVADEINYIESCKDYLKIYLSSAVKPVITRMSLKNIETKLPENAFIRTHKSFLVAISRITTIKRDYVCIGETEIPISETFRENITRVLKSH</sequence>
<evidence type="ECO:0000313" key="6">
    <source>
        <dbReference type="Proteomes" id="UP000192796"/>
    </source>
</evidence>
<dbReference type="GO" id="GO:0000976">
    <property type="term" value="F:transcription cis-regulatory region binding"/>
    <property type="evidence" value="ECO:0007669"/>
    <property type="project" value="TreeGrafter"/>
</dbReference>
<dbReference type="SMART" id="SM00850">
    <property type="entry name" value="LytTR"/>
    <property type="match status" value="1"/>
</dbReference>
<dbReference type="Gene3D" id="2.40.50.1020">
    <property type="entry name" value="LytTr DNA-binding domain"/>
    <property type="match status" value="1"/>
</dbReference>
<organism evidence="5 6">
    <name type="scientific">Niastella vici</name>
    <dbReference type="NCBI Taxonomy" id="1703345"/>
    <lineage>
        <taxon>Bacteria</taxon>
        <taxon>Pseudomonadati</taxon>
        <taxon>Bacteroidota</taxon>
        <taxon>Chitinophagia</taxon>
        <taxon>Chitinophagales</taxon>
        <taxon>Chitinophagaceae</taxon>
        <taxon>Niastella</taxon>
    </lineage>
</organism>
<feature type="domain" description="HTH LytTR-type" evidence="4">
    <location>
        <begin position="149"/>
        <end position="210"/>
    </location>
</feature>
<dbReference type="InterPro" id="IPR001789">
    <property type="entry name" value="Sig_transdc_resp-reg_receiver"/>
</dbReference>
<dbReference type="PANTHER" id="PTHR48111:SF17">
    <property type="entry name" value="TRANSCRIPTIONAL REGULATORY PROTEIN YPDB"/>
    <property type="match status" value="1"/>
</dbReference>
<name>A0A1V9FRK9_9BACT</name>
<dbReference type="SUPFAM" id="SSF52172">
    <property type="entry name" value="CheY-like"/>
    <property type="match status" value="1"/>
</dbReference>
<dbReference type="GO" id="GO:0006355">
    <property type="term" value="P:regulation of DNA-templated transcription"/>
    <property type="evidence" value="ECO:0007669"/>
    <property type="project" value="TreeGrafter"/>
</dbReference>
<keyword evidence="1 5" id="KW-0238">DNA-binding</keyword>
<keyword evidence="6" id="KW-1185">Reference proteome</keyword>
<dbReference type="Pfam" id="PF04397">
    <property type="entry name" value="LytTR"/>
    <property type="match status" value="1"/>
</dbReference>
<evidence type="ECO:0000256" key="1">
    <source>
        <dbReference type="ARBA" id="ARBA00023125"/>
    </source>
</evidence>
<keyword evidence="2" id="KW-0597">Phosphoprotein</keyword>
<dbReference type="OrthoDB" id="9787344at2"/>
<dbReference type="InterPro" id="IPR007492">
    <property type="entry name" value="LytTR_DNA-bd_dom"/>
</dbReference>
<dbReference type="InterPro" id="IPR011006">
    <property type="entry name" value="CheY-like_superfamily"/>
</dbReference>
<dbReference type="AlphaFoldDB" id="A0A1V9FRK9"/>
<evidence type="ECO:0000313" key="5">
    <source>
        <dbReference type="EMBL" id="OQP60970.1"/>
    </source>
</evidence>
<reference evidence="5 6" key="1">
    <citation type="submission" date="2016-03" db="EMBL/GenBank/DDBJ databases">
        <title>Niastella vici sp. nov., isolated from farmland soil.</title>
        <authorList>
            <person name="Chen L."/>
            <person name="Wang D."/>
            <person name="Yang S."/>
            <person name="Wang G."/>
        </authorList>
    </citation>
    <scope>NUCLEOTIDE SEQUENCE [LARGE SCALE GENOMIC DNA]</scope>
    <source>
        <strain evidence="5 6">DJ57</strain>
    </source>
</reference>
<comment type="caution">
    <text evidence="5">The sequence shown here is derived from an EMBL/GenBank/DDBJ whole genome shotgun (WGS) entry which is preliminary data.</text>
</comment>
<proteinExistence type="predicted"/>
<dbReference type="PANTHER" id="PTHR48111">
    <property type="entry name" value="REGULATOR OF RPOS"/>
    <property type="match status" value="1"/>
</dbReference>
<evidence type="ECO:0000259" key="4">
    <source>
        <dbReference type="PROSITE" id="PS50930"/>
    </source>
</evidence>
<evidence type="ECO:0000256" key="2">
    <source>
        <dbReference type="PROSITE-ProRule" id="PRU00169"/>
    </source>
</evidence>
<dbReference type="InterPro" id="IPR039420">
    <property type="entry name" value="WalR-like"/>
</dbReference>
<dbReference type="RefSeq" id="WP_081151024.1">
    <property type="nucleotide sequence ID" value="NZ_LVYD01000058.1"/>
</dbReference>
<dbReference type="Proteomes" id="UP000192796">
    <property type="component" value="Unassembled WGS sequence"/>
</dbReference>
<dbReference type="Pfam" id="PF00072">
    <property type="entry name" value="Response_reg"/>
    <property type="match status" value="1"/>
</dbReference>
<dbReference type="GO" id="GO:0000156">
    <property type="term" value="F:phosphorelay response regulator activity"/>
    <property type="evidence" value="ECO:0007669"/>
    <property type="project" value="TreeGrafter"/>
</dbReference>
<dbReference type="GO" id="GO:0005829">
    <property type="term" value="C:cytosol"/>
    <property type="evidence" value="ECO:0007669"/>
    <property type="project" value="TreeGrafter"/>
</dbReference>
<dbReference type="STRING" id="1703345.A3860_04385"/>
<dbReference type="PROSITE" id="PS50110">
    <property type="entry name" value="RESPONSE_REGULATORY"/>
    <property type="match status" value="1"/>
</dbReference>
<gene>
    <name evidence="5" type="ORF">A3860_04385</name>
</gene>
<dbReference type="Gene3D" id="3.40.50.2300">
    <property type="match status" value="1"/>
</dbReference>
<dbReference type="EMBL" id="LVYD01000058">
    <property type="protein sequence ID" value="OQP60970.1"/>
    <property type="molecule type" value="Genomic_DNA"/>
</dbReference>
<feature type="domain" description="Response regulatory" evidence="3">
    <location>
        <begin position="4"/>
        <end position="115"/>
    </location>
</feature>
<dbReference type="GO" id="GO:0032993">
    <property type="term" value="C:protein-DNA complex"/>
    <property type="evidence" value="ECO:0007669"/>
    <property type="project" value="TreeGrafter"/>
</dbReference>
<dbReference type="PROSITE" id="PS50930">
    <property type="entry name" value="HTH_LYTTR"/>
    <property type="match status" value="1"/>
</dbReference>
<feature type="modified residue" description="4-aspartylphosphate" evidence="2">
    <location>
        <position position="55"/>
    </location>
</feature>
<protein>
    <submittedName>
        <fullName evidence="5">DNA-binding response regulator</fullName>
    </submittedName>
</protein>
<dbReference type="SMART" id="SM00448">
    <property type="entry name" value="REC"/>
    <property type="match status" value="1"/>
</dbReference>